<proteinExistence type="predicted"/>
<evidence type="ECO:0000313" key="1">
    <source>
        <dbReference type="EMBL" id="CEO48726.1"/>
    </source>
</evidence>
<organism evidence="1">
    <name type="scientific">Bionectria ochroleuca</name>
    <name type="common">Gliocladium roseum</name>
    <dbReference type="NCBI Taxonomy" id="29856"/>
    <lineage>
        <taxon>Eukaryota</taxon>
        <taxon>Fungi</taxon>
        <taxon>Dikarya</taxon>
        <taxon>Ascomycota</taxon>
        <taxon>Pezizomycotina</taxon>
        <taxon>Sordariomycetes</taxon>
        <taxon>Hypocreomycetidae</taxon>
        <taxon>Hypocreales</taxon>
        <taxon>Bionectriaceae</taxon>
        <taxon>Clonostachys</taxon>
    </lineage>
</organism>
<sequence length="102" mass="11464">MAGPEENQDKQRRCLARSAYPEFLHLHRFPLHSSACHQQRGRGGNPPDYWCRPGTKYLPILIQFSPRPQASTVGQRARYLAMYMTSSGSEGSSRKASSPTGR</sequence>
<accession>A0A0B7K216</accession>
<protein>
    <submittedName>
        <fullName evidence="1">Uncharacterized protein</fullName>
    </submittedName>
</protein>
<name>A0A0B7K216_BIOOC</name>
<reference evidence="1" key="1">
    <citation type="submission" date="2015-01" db="EMBL/GenBank/DDBJ databases">
        <authorList>
            <person name="Durling Mikael"/>
        </authorList>
    </citation>
    <scope>NUCLEOTIDE SEQUENCE</scope>
</reference>
<dbReference type="AlphaFoldDB" id="A0A0B7K216"/>
<dbReference type="EMBL" id="CDPU01000011">
    <property type="protein sequence ID" value="CEO48726.1"/>
    <property type="molecule type" value="Genomic_DNA"/>
</dbReference>
<gene>
    <name evidence="1" type="ORF">BN869_000004783_1</name>
</gene>